<dbReference type="InterPro" id="IPR007492">
    <property type="entry name" value="LytTR_DNA-bd_dom"/>
</dbReference>
<comment type="caution">
    <text evidence="1">Lacks conserved residue(s) required for the propagation of feature annotation.</text>
</comment>
<dbReference type="PROSITE" id="PS50110">
    <property type="entry name" value="RESPONSE_REGULATORY"/>
    <property type="match status" value="1"/>
</dbReference>
<organism evidence="4 5">
    <name type="scientific">Aquimarina litoralis</name>
    <dbReference type="NCBI Taxonomy" id="584605"/>
    <lineage>
        <taxon>Bacteria</taxon>
        <taxon>Pseudomonadati</taxon>
        <taxon>Bacteroidota</taxon>
        <taxon>Flavobacteriia</taxon>
        <taxon>Flavobacteriales</taxon>
        <taxon>Flavobacteriaceae</taxon>
        <taxon>Aquimarina</taxon>
    </lineage>
</organism>
<gene>
    <name evidence="4" type="primary">btsR</name>
    <name evidence="4" type="ORF">GCM10009430_41620</name>
</gene>
<evidence type="ECO:0000313" key="5">
    <source>
        <dbReference type="Proteomes" id="UP001501758"/>
    </source>
</evidence>
<dbReference type="SMART" id="SM00850">
    <property type="entry name" value="LytTR"/>
    <property type="match status" value="1"/>
</dbReference>
<dbReference type="InterPro" id="IPR001789">
    <property type="entry name" value="Sig_transdc_resp-reg_receiver"/>
</dbReference>
<feature type="domain" description="Response regulatory" evidence="2">
    <location>
        <begin position="4"/>
        <end position="123"/>
    </location>
</feature>
<dbReference type="Pfam" id="PF04397">
    <property type="entry name" value="LytTR"/>
    <property type="match status" value="1"/>
</dbReference>
<protein>
    <submittedName>
        <fullName evidence="4">Two-component system response regulator BtsR</fullName>
    </submittedName>
</protein>
<evidence type="ECO:0000259" key="3">
    <source>
        <dbReference type="PROSITE" id="PS50930"/>
    </source>
</evidence>
<name>A0ABP3UHF6_9FLAO</name>
<dbReference type="Gene3D" id="2.40.50.1020">
    <property type="entry name" value="LytTr DNA-binding domain"/>
    <property type="match status" value="1"/>
</dbReference>
<dbReference type="InterPro" id="IPR011006">
    <property type="entry name" value="CheY-like_superfamily"/>
</dbReference>
<sequence length="246" mass="28567">MKYPYIIIDNDQNSARKIQIALEDHNDYMCTGIAENEQEALDLILERKPRIVFLEPEVPGVQTSATKYNLLSELTKYMTNLPEFVIITKTTDYAIEGIRNRVLDYILKPLSKSDLIKTVLRFEKDFEEVTTDNTLCFKSYGDYRFVNIDDVLYLKADNNTTDFIMSNGNKVEAFKTLKHFQNLLPDHFVRIHNSYIINTKYVSRIHFGKAKCAIKNTSDMIPFSKSYKTNVEEIKDTLAKNSILYV</sequence>
<dbReference type="PANTHER" id="PTHR37299">
    <property type="entry name" value="TRANSCRIPTIONAL REGULATOR-RELATED"/>
    <property type="match status" value="1"/>
</dbReference>
<reference evidence="5" key="1">
    <citation type="journal article" date="2019" name="Int. J. Syst. Evol. Microbiol.">
        <title>The Global Catalogue of Microorganisms (GCM) 10K type strain sequencing project: providing services to taxonomists for standard genome sequencing and annotation.</title>
        <authorList>
            <consortium name="The Broad Institute Genomics Platform"/>
            <consortium name="The Broad Institute Genome Sequencing Center for Infectious Disease"/>
            <person name="Wu L."/>
            <person name="Ma J."/>
        </authorList>
    </citation>
    <scope>NUCLEOTIDE SEQUENCE [LARGE SCALE GENOMIC DNA]</scope>
    <source>
        <strain evidence="5">JCM 15974</strain>
    </source>
</reference>
<evidence type="ECO:0000259" key="2">
    <source>
        <dbReference type="PROSITE" id="PS50110"/>
    </source>
</evidence>
<dbReference type="SUPFAM" id="SSF52172">
    <property type="entry name" value="CheY-like"/>
    <property type="match status" value="1"/>
</dbReference>
<evidence type="ECO:0000313" key="4">
    <source>
        <dbReference type="EMBL" id="GAA0730401.1"/>
    </source>
</evidence>
<dbReference type="EMBL" id="BAAAGE010000004">
    <property type="protein sequence ID" value="GAA0730401.1"/>
    <property type="molecule type" value="Genomic_DNA"/>
</dbReference>
<keyword evidence="5" id="KW-1185">Reference proteome</keyword>
<dbReference type="Pfam" id="PF00072">
    <property type="entry name" value="Response_reg"/>
    <property type="match status" value="1"/>
</dbReference>
<dbReference type="Gene3D" id="3.40.50.2300">
    <property type="match status" value="1"/>
</dbReference>
<dbReference type="Proteomes" id="UP001501758">
    <property type="component" value="Unassembled WGS sequence"/>
</dbReference>
<dbReference type="PANTHER" id="PTHR37299:SF1">
    <property type="entry name" value="STAGE 0 SPORULATION PROTEIN A HOMOLOG"/>
    <property type="match status" value="1"/>
</dbReference>
<dbReference type="PROSITE" id="PS50930">
    <property type="entry name" value="HTH_LYTTR"/>
    <property type="match status" value="1"/>
</dbReference>
<dbReference type="InterPro" id="IPR046947">
    <property type="entry name" value="LytR-like"/>
</dbReference>
<feature type="domain" description="HTH LytTR-type" evidence="3">
    <location>
        <begin position="146"/>
        <end position="240"/>
    </location>
</feature>
<dbReference type="RefSeq" id="WP_343914171.1">
    <property type="nucleotide sequence ID" value="NZ_BAAAGE010000004.1"/>
</dbReference>
<accession>A0ABP3UHF6</accession>
<evidence type="ECO:0000256" key="1">
    <source>
        <dbReference type="PROSITE-ProRule" id="PRU00169"/>
    </source>
</evidence>
<comment type="caution">
    <text evidence="4">The sequence shown here is derived from an EMBL/GenBank/DDBJ whole genome shotgun (WGS) entry which is preliminary data.</text>
</comment>
<proteinExistence type="predicted"/>